<dbReference type="SUPFAM" id="SSF49464">
    <property type="entry name" value="Carboxypeptidase regulatory domain-like"/>
    <property type="match status" value="1"/>
</dbReference>
<keyword evidence="1" id="KW-0998">Cell outer membrane</keyword>
<accession>A0ABW5KGD2</accession>
<sequence>MRKLFTLLLFLTVILPYGFAQVKTVTGTVKDSESLIGIPGVTISVRSGQGVQTDATGRFSIEAAPTDTLTFRFIGYTQQTAVVGSQTTLDIFLVNEDQALEEVVVIGYGTQKKADLTGAISSVKADEIAKQPAMSAMQSVQGKVAGLNIVASEAPGSAPNVIIRGLGTALGGRNPLYIVDGMPVADINNINPTDIESMDVLKDASSASIYGLRAANGVVIITTKKGKAGFFKIGYDSYAGVKNILNPVKMANGTQYAKYVNEHLTATNADYSIAENGQPYDTDWYDEILKTGSVFNNAVNLSGGSENIDYFLSFNNFTENGMLDGAKFTRNTIRNNNTYKFLEGRLRFNQTLNLTFTDNKIKPNGAFNTAYRQTPLSPVWYENGRAGRPIIDGETGLIGYQSGTNKVLNSIGNPVYDISRHNELQKSTTLQGGFEGEFKITDYLKINSRVGATKYWYRGRNFQNTKDAWLNADPTRLEAEFEDLRNTNPLAADYAYNRLGIQQEETLRWIWENFLTFQKSFGKHNLDATLGMSREKFGAGNRIEGVGYDVPEQEQYWNLNLANSSKSSVLPKNISHKEFTPRALASYFARAQYNFDSRYYVTGTVRRDGSSVFRQSGEYWGTFPSFGLGWTISNEGFMEKASWVNLLKIRGNWGMLGNQDIPRNASQIIVSPGTDLNAGDNNNNYVFGPSQELVYGASFGTPAFPLTWEKTRETGIGLDFAFLNNNLSGSVDYYHKLNTNTILDVTPTLNSPFKQNFYAHGAKVLNQGIEAIVNWNKAINDHFNYNVSVNYSYNKNEVTEVTPAYDGAIGGSLANGEITKQLRVGQPIYAWWMWDAVGVWQNTAEIAEGAKTGSPLPGHLRYADQNEDGVIDNRDKVFFGSYIPASTYGINIGVNYRAFDFSVYGYGVAGNKIYNALKGTRINGGENITEQTFNERWTNEGSTNTHPGAARDTYASSYYLESGNYFRINNITLGYTFNKLYSNNSKLRVYFSAQNPFMFTKYSGISPEISGISSTNNPDDARPAGTSGVELSAYPTTRNFLFGINMQF</sequence>
<dbReference type="Pfam" id="PF13715">
    <property type="entry name" value="CarbopepD_reg_2"/>
    <property type="match status" value="1"/>
</dbReference>
<dbReference type="SUPFAM" id="SSF56935">
    <property type="entry name" value="Porins"/>
    <property type="match status" value="1"/>
</dbReference>
<reference evidence="4" key="1">
    <citation type="journal article" date="2019" name="Int. J. Syst. Evol. Microbiol.">
        <title>The Global Catalogue of Microorganisms (GCM) 10K type strain sequencing project: providing services to taxonomists for standard genome sequencing and annotation.</title>
        <authorList>
            <consortium name="The Broad Institute Genomics Platform"/>
            <consortium name="The Broad Institute Genome Sequencing Center for Infectious Disease"/>
            <person name="Wu L."/>
            <person name="Ma J."/>
        </authorList>
    </citation>
    <scope>NUCLEOTIDE SEQUENCE [LARGE SCALE GENOMIC DNA]</scope>
    <source>
        <strain evidence="4">KCTC 42662</strain>
    </source>
</reference>
<dbReference type="Gene3D" id="2.60.40.1120">
    <property type="entry name" value="Carboxypeptidase-like, regulatory domain"/>
    <property type="match status" value="1"/>
</dbReference>
<dbReference type="Proteomes" id="UP001597545">
    <property type="component" value="Unassembled WGS sequence"/>
</dbReference>
<dbReference type="InterPro" id="IPR037066">
    <property type="entry name" value="Plug_dom_sf"/>
</dbReference>
<dbReference type="EMBL" id="JBHULR010000003">
    <property type="protein sequence ID" value="MFD2547335.1"/>
    <property type="molecule type" value="Genomic_DNA"/>
</dbReference>
<feature type="domain" description="TonB-dependent receptor plug" evidence="2">
    <location>
        <begin position="113"/>
        <end position="218"/>
    </location>
</feature>
<dbReference type="InterPro" id="IPR012910">
    <property type="entry name" value="Plug_dom"/>
</dbReference>
<organism evidence="3 4">
    <name type="scientific">Sphingobacterium suaedae</name>
    <dbReference type="NCBI Taxonomy" id="1686402"/>
    <lineage>
        <taxon>Bacteria</taxon>
        <taxon>Pseudomonadati</taxon>
        <taxon>Bacteroidota</taxon>
        <taxon>Sphingobacteriia</taxon>
        <taxon>Sphingobacteriales</taxon>
        <taxon>Sphingobacteriaceae</taxon>
        <taxon>Sphingobacterium</taxon>
    </lineage>
</organism>
<evidence type="ECO:0000259" key="2">
    <source>
        <dbReference type="Pfam" id="PF07715"/>
    </source>
</evidence>
<evidence type="ECO:0000313" key="3">
    <source>
        <dbReference type="EMBL" id="MFD2547335.1"/>
    </source>
</evidence>
<proteinExistence type="inferred from homology"/>
<dbReference type="PROSITE" id="PS52016">
    <property type="entry name" value="TONB_DEPENDENT_REC_3"/>
    <property type="match status" value="1"/>
</dbReference>
<gene>
    <name evidence="3" type="ORF">ACFSR5_06705</name>
</gene>
<protein>
    <submittedName>
        <fullName evidence="3">SusC/RagA family TonB-linked outer membrane protein</fullName>
    </submittedName>
</protein>
<dbReference type="InterPro" id="IPR008969">
    <property type="entry name" value="CarboxyPept-like_regulatory"/>
</dbReference>
<name>A0ABW5KGD2_9SPHI</name>
<evidence type="ECO:0000256" key="1">
    <source>
        <dbReference type="PROSITE-ProRule" id="PRU01360"/>
    </source>
</evidence>
<dbReference type="RefSeq" id="WP_380901990.1">
    <property type="nucleotide sequence ID" value="NZ_JBHUEG010000007.1"/>
</dbReference>
<keyword evidence="1" id="KW-0472">Membrane</keyword>
<keyword evidence="1" id="KW-0813">Transport</keyword>
<evidence type="ECO:0000313" key="4">
    <source>
        <dbReference type="Proteomes" id="UP001597545"/>
    </source>
</evidence>
<dbReference type="InterPro" id="IPR039426">
    <property type="entry name" value="TonB-dep_rcpt-like"/>
</dbReference>
<dbReference type="InterPro" id="IPR023996">
    <property type="entry name" value="TonB-dep_OMP_SusC/RagA"/>
</dbReference>
<dbReference type="NCBIfam" id="TIGR04056">
    <property type="entry name" value="OMP_RagA_SusC"/>
    <property type="match status" value="1"/>
</dbReference>
<dbReference type="InterPro" id="IPR023997">
    <property type="entry name" value="TonB-dep_OMP_SusC/RagA_CS"/>
</dbReference>
<keyword evidence="1" id="KW-0812">Transmembrane</keyword>
<comment type="similarity">
    <text evidence="1">Belongs to the TonB-dependent receptor family.</text>
</comment>
<dbReference type="Gene3D" id="2.170.130.10">
    <property type="entry name" value="TonB-dependent receptor, plug domain"/>
    <property type="match status" value="1"/>
</dbReference>
<comment type="subcellular location">
    <subcellularLocation>
        <location evidence="1">Cell outer membrane</location>
        <topology evidence="1">Multi-pass membrane protein</topology>
    </subcellularLocation>
</comment>
<comment type="caution">
    <text evidence="3">The sequence shown here is derived from an EMBL/GenBank/DDBJ whole genome shotgun (WGS) entry which is preliminary data.</text>
</comment>
<keyword evidence="4" id="KW-1185">Reference proteome</keyword>
<dbReference type="NCBIfam" id="TIGR04057">
    <property type="entry name" value="SusC_RagA_signa"/>
    <property type="match status" value="1"/>
</dbReference>
<keyword evidence="1" id="KW-1134">Transmembrane beta strand</keyword>
<dbReference type="Pfam" id="PF07715">
    <property type="entry name" value="Plug"/>
    <property type="match status" value="1"/>
</dbReference>